<evidence type="ECO:0000256" key="1">
    <source>
        <dbReference type="ARBA" id="ARBA00022602"/>
    </source>
</evidence>
<name>A0ABW2AJ02_9MICO</name>
<protein>
    <recommendedName>
        <fullName evidence="5">Flavin prenyltransferase UbiX</fullName>
        <ecNumber evidence="5">2.5.1.129</ecNumber>
    </recommendedName>
</protein>
<evidence type="ECO:0000256" key="4">
    <source>
        <dbReference type="ARBA" id="ARBA00022679"/>
    </source>
</evidence>
<dbReference type="InterPro" id="IPR004507">
    <property type="entry name" value="UbiX-like"/>
</dbReference>
<proteinExistence type="inferred from homology"/>
<organism evidence="7 8">
    <name type="scientific">Flexivirga alba</name>
    <dbReference type="NCBI Taxonomy" id="702742"/>
    <lineage>
        <taxon>Bacteria</taxon>
        <taxon>Bacillati</taxon>
        <taxon>Actinomycetota</taxon>
        <taxon>Actinomycetes</taxon>
        <taxon>Micrococcales</taxon>
        <taxon>Dermacoccaceae</taxon>
        <taxon>Flexivirga</taxon>
    </lineage>
</organism>
<dbReference type="HAMAP" id="MF_01984">
    <property type="entry name" value="ubiX_pad"/>
    <property type="match status" value="1"/>
</dbReference>
<dbReference type="Pfam" id="PF02441">
    <property type="entry name" value="Flavoprotein"/>
    <property type="match status" value="1"/>
</dbReference>
<dbReference type="PANTHER" id="PTHR43374:SF1">
    <property type="entry name" value="FLAVIN PRENYLTRANSFERASE PAD1, MITOCHONDRIAL"/>
    <property type="match status" value="1"/>
</dbReference>
<dbReference type="Proteomes" id="UP001596298">
    <property type="component" value="Unassembled WGS sequence"/>
</dbReference>
<gene>
    <name evidence="5" type="primary">ubiX</name>
    <name evidence="7" type="ORF">ACFQDH_16455</name>
</gene>
<dbReference type="RefSeq" id="WP_382403489.1">
    <property type="nucleotide sequence ID" value="NZ_JBHSWH010000001.1"/>
</dbReference>
<dbReference type="Gene3D" id="3.40.50.1950">
    <property type="entry name" value="Flavin prenyltransferase-like"/>
    <property type="match status" value="1"/>
</dbReference>
<evidence type="ECO:0000256" key="2">
    <source>
        <dbReference type="ARBA" id="ARBA00022630"/>
    </source>
</evidence>
<feature type="binding site" evidence="5">
    <location>
        <position position="132"/>
    </location>
    <ligand>
        <name>FMN</name>
        <dbReference type="ChEBI" id="CHEBI:58210"/>
    </ligand>
</feature>
<comment type="function">
    <text evidence="5">Flavin prenyltransferase that catalyzes the synthesis of the prenylated FMN cofactor (prenyl-FMN) for 4-hydroxy-3-polyprenylbenzoic acid decarboxylase UbiD. The prenyltransferase is metal-independent and links a dimethylallyl moiety from dimethylallyl monophosphate (DMAP) to the flavin N5 and C6 atoms of FMN.</text>
</comment>
<keyword evidence="2 5" id="KW-0285">Flavoprotein</keyword>
<evidence type="ECO:0000256" key="5">
    <source>
        <dbReference type="HAMAP-Rule" id="MF_01984"/>
    </source>
</evidence>
<feature type="domain" description="Flavoprotein" evidence="6">
    <location>
        <begin position="13"/>
        <end position="180"/>
    </location>
</feature>
<dbReference type="InterPro" id="IPR036551">
    <property type="entry name" value="Flavin_trans-like"/>
</dbReference>
<comment type="caution">
    <text evidence="7">The sequence shown here is derived from an EMBL/GenBank/DDBJ whole genome shotgun (WGS) entry which is preliminary data.</text>
</comment>
<comment type="catalytic activity">
    <reaction evidence="5">
        <text>dimethylallyl phosphate + FMNH2 = prenylated FMNH2 + phosphate</text>
        <dbReference type="Rhea" id="RHEA:37743"/>
        <dbReference type="ChEBI" id="CHEBI:43474"/>
        <dbReference type="ChEBI" id="CHEBI:57618"/>
        <dbReference type="ChEBI" id="CHEBI:87467"/>
        <dbReference type="ChEBI" id="CHEBI:88052"/>
        <dbReference type="EC" id="2.5.1.129"/>
    </reaction>
</comment>
<reference evidence="8" key="1">
    <citation type="journal article" date="2019" name="Int. J. Syst. Evol. Microbiol.">
        <title>The Global Catalogue of Microorganisms (GCM) 10K type strain sequencing project: providing services to taxonomists for standard genome sequencing and annotation.</title>
        <authorList>
            <consortium name="The Broad Institute Genomics Platform"/>
            <consortium name="The Broad Institute Genome Sequencing Center for Infectious Disease"/>
            <person name="Wu L."/>
            <person name="Ma J."/>
        </authorList>
    </citation>
    <scope>NUCLEOTIDE SEQUENCE [LARGE SCALE GENOMIC DNA]</scope>
    <source>
        <strain evidence="8">CCUG 58127</strain>
    </source>
</reference>
<dbReference type="NCBIfam" id="TIGR00421">
    <property type="entry name" value="ubiX_pad"/>
    <property type="match status" value="1"/>
</dbReference>
<keyword evidence="3 5" id="KW-0288">FMN</keyword>
<evidence type="ECO:0000256" key="3">
    <source>
        <dbReference type="ARBA" id="ARBA00022643"/>
    </source>
</evidence>
<comment type="similarity">
    <text evidence="5">Belongs to the UbiX/PAD1 family.</text>
</comment>
<sequence>MHEPAPKHTEPTRVIVAITGASGVSYGIRALELLGAAGVETHLVLTRSGVATLAQESSKSVSDVKDLASVVHSPHDLGASISSGSFPVVGMLVAPCSVRTLSGIANSYDENLVVRAADVTLKERRKLILLLRETPLHAGHLRLMTQATEAGAVIMPPVPAFYTRPTSVQEIVDDTVHRALDLLGLSQESARRWGNDRRAPYLNTTTEQGVPATEAATLLQEVQP</sequence>
<keyword evidence="4 5" id="KW-0808">Transferase</keyword>
<dbReference type="NCBIfam" id="NF004685">
    <property type="entry name" value="PRK06029.1"/>
    <property type="match status" value="1"/>
</dbReference>
<dbReference type="SUPFAM" id="SSF52507">
    <property type="entry name" value="Homo-oligomeric flavin-containing Cys decarboxylases, HFCD"/>
    <property type="match status" value="1"/>
</dbReference>
<comment type="caution">
    <text evidence="5">Lacks conserved residue(s) required for the propagation of feature annotation.</text>
</comment>
<evidence type="ECO:0000259" key="6">
    <source>
        <dbReference type="Pfam" id="PF02441"/>
    </source>
</evidence>
<dbReference type="EC" id="2.5.1.129" evidence="5"/>
<evidence type="ECO:0000313" key="8">
    <source>
        <dbReference type="Proteomes" id="UP001596298"/>
    </source>
</evidence>
<dbReference type="PANTHER" id="PTHR43374">
    <property type="entry name" value="FLAVIN PRENYLTRANSFERASE"/>
    <property type="match status" value="1"/>
</dbReference>
<accession>A0ABW2AJ02</accession>
<feature type="binding site" evidence="5">
    <location>
        <begin position="20"/>
        <end position="22"/>
    </location>
    <ligand>
        <name>FMN</name>
        <dbReference type="ChEBI" id="CHEBI:58210"/>
    </ligand>
</feature>
<dbReference type="EMBL" id="JBHSWH010000001">
    <property type="protein sequence ID" value="MFC6706805.1"/>
    <property type="molecule type" value="Genomic_DNA"/>
</dbReference>
<evidence type="ECO:0000313" key="7">
    <source>
        <dbReference type="EMBL" id="MFC6706805.1"/>
    </source>
</evidence>
<keyword evidence="8" id="KW-1185">Reference proteome</keyword>
<keyword evidence="1 5" id="KW-0637">Prenyltransferase</keyword>
<feature type="binding site" evidence="5">
    <location>
        <position position="178"/>
    </location>
    <ligand>
        <name>dimethylallyl phosphate</name>
        <dbReference type="ChEBI" id="CHEBI:88052"/>
    </ligand>
</feature>
<feature type="binding site" evidence="5">
    <location>
        <begin position="97"/>
        <end position="100"/>
    </location>
    <ligand>
        <name>FMN</name>
        <dbReference type="ChEBI" id="CHEBI:58210"/>
    </ligand>
</feature>
<feature type="binding site" evidence="5">
    <location>
        <position position="46"/>
    </location>
    <ligand>
        <name>FMN</name>
        <dbReference type="ChEBI" id="CHEBI:58210"/>
    </ligand>
</feature>
<feature type="binding site" evidence="5">
    <location>
        <position position="162"/>
    </location>
    <ligand>
        <name>dimethylallyl phosphate</name>
        <dbReference type="ChEBI" id="CHEBI:88052"/>
    </ligand>
</feature>
<dbReference type="InterPro" id="IPR003382">
    <property type="entry name" value="Flavoprotein"/>
</dbReference>